<comment type="cofactor">
    <cofactor evidence="1">
        <name>heme</name>
        <dbReference type="ChEBI" id="CHEBI:30413"/>
    </cofactor>
</comment>
<evidence type="ECO:0000313" key="9">
    <source>
        <dbReference type="Proteomes" id="UP001163105"/>
    </source>
</evidence>
<keyword evidence="3" id="KW-0349">Heme</keyword>
<evidence type="ECO:0000256" key="6">
    <source>
        <dbReference type="ARBA" id="ARBA00023004"/>
    </source>
</evidence>
<dbReference type="GO" id="GO:0020037">
    <property type="term" value="F:heme binding"/>
    <property type="evidence" value="ECO:0007669"/>
    <property type="project" value="InterPro"/>
</dbReference>
<dbReference type="PANTHER" id="PTHR24305:SF29">
    <property type="entry name" value="BENZOATE-PARA-HYDROXYLASE"/>
    <property type="match status" value="1"/>
</dbReference>
<dbReference type="GO" id="GO:0005506">
    <property type="term" value="F:iron ion binding"/>
    <property type="evidence" value="ECO:0007669"/>
    <property type="project" value="InterPro"/>
</dbReference>
<evidence type="ECO:0000256" key="5">
    <source>
        <dbReference type="ARBA" id="ARBA00023002"/>
    </source>
</evidence>
<evidence type="ECO:0000313" key="8">
    <source>
        <dbReference type="EMBL" id="KAJ6440660.1"/>
    </source>
</evidence>
<comment type="similarity">
    <text evidence="2">Belongs to the cytochrome P450 family.</text>
</comment>
<dbReference type="Pfam" id="PF00067">
    <property type="entry name" value="p450"/>
    <property type="match status" value="1"/>
</dbReference>
<keyword evidence="4" id="KW-0479">Metal-binding</keyword>
<gene>
    <name evidence="8" type="primary">CYP53A1</name>
    <name evidence="8" type="ORF">O9K51_06450</name>
</gene>
<comment type="caution">
    <text evidence="8">The sequence shown here is derived from an EMBL/GenBank/DDBJ whole genome shotgun (WGS) entry which is preliminary data.</text>
</comment>
<evidence type="ECO:0000256" key="4">
    <source>
        <dbReference type="ARBA" id="ARBA00022723"/>
    </source>
</evidence>
<proteinExistence type="inferred from homology"/>
<accession>A0AB34FNY1</accession>
<evidence type="ECO:0000256" key="2">
    <source>
        <dbReference type="ARBA" id="ARBA00010617"/>
    </source>
</evidence>
<keyword evidence="6" id="KW-0408">Iron</keyword>
<name>A0AB34FNY1_9HYPO</name>
<evidence type="ECO:0000256" key="1">
    <source>
        <dbReference type="ARBA" id="ARBA00001971"/>
    </source>
</evidence>
<dbReference type="PANTHER" id="PTHR24305">
    <property type="entry name" value="CYTOCHROME P450"/>
    <property type="match status" value="1"/>
</dbReference>
<dbReference type="InterPro" id="IPR050121">
    <property type="entry name" value="Cytochrome_P450_monoxygenase"/>
</dbReference>
<dbReference type="AlphaFoldDB" id="A0AB34FNY1"/>
<dbReference type="SUPFAM" id="SSF48264">
    <property type="entry name" value="Cytochrome P450"/>
    <property type="match status" value="1"/>
</dbReference>
<dbReference type="Gene3D" id="1.10.630.10">
    <property type="entry name" value="Cytochrome P450"/>
    <property type="match status" value="1"/>
</dbReference>
<dbReference type="GO" id="GO:0016705">
    <property type="term" value="F:oxidoreductase activity, acting on paired donors, with incorporation or reduction of molecular oxygen"/>
    <property type="evidence" value="ECO:0007669"/>
    <property type="project" value="InterPro"/>
</dbReference>
<organism evidence="8 9">
    <name type="scientific">Purpureocillium lavendulum</name>
    <dbReference type="NCBI Taxonomy" id="1247861"/>
    <lineage>
        <taxon>Eukaryota</taxon>
        <taxon>Fungi</taxon>
        <taxon>Dikarya</taxon>
        <taxon>Ascomycota</taxon>
        <taxon>Pezizomycotina</taxon>
        <taxon>Sordariomycetes</taxon>
        <taxon>Hypocreomycetidae</taxon>
        <taxon>Hypocreales</taxon>
        <taxon>Ophiocordycipitaceae</taxon>
        <taxon>Purpureocillium</taxon>
    </lineage>
</organism>
<sequence>MGAVRGFAEGATTATNCSGNTMSPDPVFVAGISSEEAFRLTEKTSPTGKAKRTLCAVWNHMKSLSRLLGHGRHGVTPAAQSSTNYPNLLTFLRENGTTNTGSQMCFYVDELVHSSFSSVNLADDMGKSSTDGYDSADDMELCWISDDSHSEVFEIVSDPDIEEMDKAEHRFAPTADSMHLLRPYFADDATSIKPLSVRGMALLEHVLSIWAIPVAVSLVFASYLYSYFITYGHLQDIPAPFGAQFSNLWLLASVRRGERYKTVDNAHRKYGKLVRIQPNHVSIEDDGTAIAAIYGHGSGFLKSDFYAPFLSIRPGLFTTRSRTEHARKRKLVSHTFSAKSILQFEPYVQENLRLFVKQLDRLIDESASRNSAGDKEAHIDSLPWFNFLAFDIIGDLAFGKPLGMLQTGVDLTEVKLSPDAPSEYLPAVDILNRRGEVNATLGCLPQLKPYAKYLPDPFFSKGVNAVQNLAGIAIARVQDRVDNPPCEERTDLLARLMQGRDDKGEPLGREELTAEALTQLIAGSDTTSNSSCALMNYLGRNPRVMKKLQEEIDAAIPDGVDVPTYDMVRDLKYLGFVIQETLRHHSTSGIGLPRQIPADSPGVTILGHYFPPGTVLSVRKSLRGGSLVFELYVIQS</sequence>
<evidence type="ECO:0000256" key="3">
    <source>
        <dbReference type="ARBA" id="ARBA00022617"/>
    </source>
</evidence>
<reference evidence="8" key="1">
    <citation type="submission" date="2023-01" db="EMBL/GenBank/DDBJ databases">
        <title>The growth and conidiation of Purpureocillium lavendulum are regulated by nitrogen source and histone H3K14 acetylation.</title>
        <authorList>
            <person name="Tang P."/>
            <person name="Han J."/>
            <person name="Zhang C."/>
            <person name="Tang P."/>
            <person name="Qi F."/>
            <person name="Zhang K."/>
            <person name="Liang L."/>
        </authorList>
    </citation>
    <scope>NUCLEOTIDE SEQUENCE</scope>
    <source>
        <strain evidence="8">YMF1.00683</strain>
    </source>
</reference>
<keyword evidence="9" id="KW-1185">Reference proteome</keyword>
<dbReference type="InterPro" id="IPR036396">
    <property type="entry name" value="Cyt_P450_sf"/>
</dbReference>
<dbReference type="GO" id="GO:0004497">
    <property type="term" value="F:monooxygenase activity"/>
    <property type="evidence" value="ECO:0007669"/>
    <property type="project" value="UniProtKB-KW"/>
</dbReference>
<keyword evidence="5" id="KW-0560">Oxidoreductase</keyword>
<evidence type="ECO:0000256" key="7">
    <source>
        <dbReference type="ARBA" id="ARBA00023033"/>
    </source>
</evidence>
<dbReference type="Proteomes" id="UP001163105">
    <property type="component" value="Unassembled WGS sequence"/>
</dbReference>
<keyword evidence="7" id="KW-0503">Monooxygenase</keyword>
<dbReference type="EMBL" id="JAQHRD010000005">
    <property type="protein sequence ID" value="KAJ6440660.1"/>
    <property type="molecule type" value="Genomic_DNA"/>
</dbReference>
<dbReference type="InterPro" id="IPR001128">
    <property type="entry name" value="Cyt_P450"/>
</dbReference>
<protein>
    <submittedName>
        <fullName evidence="8">General substrate transporter</fullName>
    </submittedName>
</protein>